<evidence type="ECO:0000313" key="10">
    <source>
        <dbReference type="Proteomes" id="UP000272888"/>
    </source>
</evidence>
<feature type="compositionally biased region" description="Basic and acidic residues" evidence="6">
    <location>
        <begin position="309"/>
        <end position="318"/>
    </location>
</feature>
<dbReference type="GO" id="GO:0004674">
    <property type="term" value="F:protein serine/threonine kinase activity"/>
    <property type="evidence" value="ECO:0007669"/>
    <property type="project" value="UniProtKB-KW"/>
</dbReference>
<dbReference type="AlphaFoldDB" id="A0A3A8PZ06"/>
<feature type="transmembrane region" description="Helical" evidence="7">
    <location>
        <begin position="368"/>
        <end position="390"/>
    </location>
</feature>
<dbReference type="Gene3D" id="3.30.200.20">
    <property type="entry name" value="Phosphorylase Kinase, domain 1"/>
    <property type="match status" value="1"/>
</dbReference>
<dbReference type="PANTHER" id="PTHR43289:SF6">
    <property type="entry name" value="SERINE_THREONINE-PROTEIN KINASE NEKL-3"/>
    <property type="match status" value="1"/>
</dbReference>
<evidence type="ECO:0000256" key="2">
    <source>
        <dbReference type="ARBA" id="ARBA00022741"/>
    </source>
</evidence>
<feature type="compositionally biased region" description="Basic residues" evidence="6">
    <location>
        <begin position="321"/>
        <end position="330"/>
    </location>
</feature>
<protein>
    <submittedName>
        <fullName evidence="9">Serine/threonine protein kinase</fullName>
    </submittedName>
</protein>
<dbReference type="CDD" id="cd14014">
    <property type="entry name" value="STKc_PknB_like"/>
    <property type="match status" value="1"/>
</dbReference>
<reference evidence="10" key="1">
    <citation type="submission" date="2018-09" db="EMBL/GenBank/DDBJ databases">
        <authorList>
            <person name="Livingstone P.G."/>
            <person name="Whitworth D.E."/>
        </authorList>
    </citation>
    <scope>NUCLEOTIDE SEQUENCE [LARGE SCALE GENOMIC DNA]</scope>
    <source>
        <strain evidence="10">CA051B</strain>
    </source>
</reference>
<keyword evidence="7" id="KW-0472">Membrane</keyword>
<evidence type="ECO:0000313" key="9">
    <source>
        <dbReference type="EMBL" id="RKH60301.1"/>
    </source>
</evidence>
<dbReference type="InterPro" id="IPR000719">
    <property type="entry name" value="Prot_kinase_dom"/>
</dbReference>
<comment type="caution">
    <text evidence="9">The sequence shown here is derived from an EMBL/GenBank/DDBJ whole genome shotgun (WGS) entry which is preliminary data.</text>
</comment>
<feature type="compositionally biased region" description="Basic and acidic residues" evidence="6">
    <location>
        <begin position="331"/>
        <end position="343"/>
    </location>
</feature>
<keyword evidence="7" id="KW-1133">Transmembrane helix</keyword>
<sequence>MRPPPATLMPGEQVLGYTVERQLGQGGFGTVYLARNGAQPCALKLLHLPRVGERVKREVTILLQLGHPNVVGLQGFGLWPPAEPRFAVIAMEYVDGRRLDVWADEENPTARQVARVVLDVALALAATHAAGVLHRDVKEANVMVRAADGLAKLVDFGIGDYEGARELTEDLLPPGTPEYRAPEAWRYFREHVRVPGARYTAGVSDDLWALGLVLYALLTARHPFDGADDASFIEAVLTSEPPSPHEVNALVPRALSDVCMRLLEKWPEVRTSSAQSAASALEAALRSADATWDVPLCDAFGEDTATTEGGRDSEDRWLHAPLHRPRRGKRAPPEKKPAPHEDAASAAEAPPLGTTVRVSPRMQQSFDAWGVLALALVLVVAGAVLVWWTLRISSPALTRQEVAPSGKSPQADRAAAPTGPEATAAAVALPATLQEVSATVTMQPTEPPSLQPPSKPAKKGMRVMARAVSTAVACTALACPGPQVRPAPPPEPCPIGAEKAMKKLGVRVGSRHPVSFTLTGDASVVSIGEGPVEVELLADWFDMPDSTMLSGRAIVRDRVYVRLNWATTPEGDTFPVCLNLESLKTGSGLEREPGEDSPSRARIYSAQLARAVSEFP</sequence>
<keyword evidence="2 5" id="KW-0547">Nucleotide-binding</keyword>
<evidence type="ECO:0000256" key="6">
    <source>
        <dbReference type="SAM" id="MobiDB-lite"/>
    </source>
</evidence>
<dbReference type="SUPFAM" id="SSF56112">
    <property type="entry name" value="Protein kinase-like (PK-like)"/>
    <property type="match status" value="1"/>
</dbReference>
<dbReference type="InterPro" id="IPR017441">
    <property type="entry name" value="Protein_kinase_ATP_BS"/>
</dbReference>
<keyword evidence="4 5" id="KW-0067">ATP-binding</keyword>
<feature type="binding site" evidence="5">
    <location>
        <position position="44"/>
    </location>
    <ligand>
        <name>ATP</name>
        <dbReference type="ChEBI" id="CHEBI:30616"/>
    </ligand>
</feature>
<keyword evidence="3 9" id="KW-0418">Kinase</keyword>
<dbReference type="InterPro" id="IPR011009">
    <property type="entry name" value="Kinase-like_dom_sf"/>
</dbReference>
<dbReference type="PANTHER" id="PTHR43289">
    <property type="entry name" value="MITOGEN-ACTIVATED PROTEIN KINASE KINASE KINASE 20-RELATED"/>
    <property type="match status" value="1"/>
</dbReference>
<keyword evidence="7" id="KW-0812">Transmembrane</keyword>
<evidence type="ECO:0000256" key="5">
    <source>
        <dbReference type="PROSITE-ProRule" id="PRU10141"/>
    </source>
</evidence>
<dbReference type="PROSITE" id="PS50011">
    <property type="entry name" value="PROTEIN_KINASE_DOM"/>
    <property type="match status" value="1"/>
</dbReference>
<feature type="domain" description="Protein kinase" evidence="8">
    <location>
        <begin position="17"/>
        <end position="285"/>
    </location>
</feature>
<dbReference type="RefSeq" id="WP_120643803.1">
    <property type="nucleotide sequence ID" value="NZ_RAWB01000117.1"/>
</dbReference>
<dbReference type="EMBL" id="RAWB01000117">
    <property type="protein sequence ID" value="RKH60301.1"/>
    <property type="molecule type" value="Genomic_DNA"/>
</dbReference>
<dbReference type="Proteomes" id="UP000272888">
    <property type="component" value="Unassembled WGS sequence"/>
</dbReference>
<evidence type="ECO:0000259" key="8">
    <source>
        <dbReference type="PROSITE" id="PS50011"/>
    </source>
</evidence>
<dbReference type="SMART" id="SM00220">
    <property type="entry name" value="S_TKc"/>
    <property type="match status" value="1"/>
</dbReference>
<evidence type="ECO:0000256" key="3">
    <source>
        <dbReference type="ARBA" id="ARBA00022777"/>
    </source>
</evidence>
<feature type="region of interest" description="Disordered" evidence="6">
    <location>
        <begin position="399"/>
        <end position="422"/>
    </location>
</feature>
<dbReference type="PROSITE" id="PS00107">
    <property type="entry name" value="PROTEIN_KINASE_ATP"/>
    <property type="match status" value="1"/>
</dbReference>
<evidence type="ECO:0000256" key="7">
    <source>
        <dbReference type="SAM" id="Phobius"/>
    </source>
</evidence>
<proteinExistence type="predicted"/>
<keyword evidence="1" id="KW-0808">Transferase</keyword>
<keyword evidence="10" id="KW-1185">Reference proteome</keyword>
<dbReference type="PROSITE" id="PS00108">
    <property type="entry name" value="PROTEIN_KINASE_ST"/>
    <property type="match status" value="1"/>
</dbReference>
<dbReference type="Pfam" id="PF00069">
    <property type="entry name" value="Pkinase"/>
    <property type="match status" value="1"/>
</dbReference>
<keyword evidence="9" id="KW-0723">Serine/threonine-protein kinase</keyword>
<evidence type="ECO:0000256" key="1">
    <source>
        <dbReference type="ARBA" id="ARBA00022679"/>
    </source>
</evidence>
<dbReference type="InterPro" id="IPR008271">
    <property type="entry name" value="Ser/Thr_kinase_AS"/>
</dbReference>
<dbReference type="GO" id="GO:0005524">
    <property type="term" value="F:ATP binding"/>
    <property type="evidence" value="ECO:0007669"/>
    <property type="project" value="UniProtKB-UniRule"/>
</dbReference>
<feature type="region of interest" description="Disordered" evidence="6">
    <location>
        <begin position="303"/>
        <end position="351"/>
    </location>
</feature>
<dbReference type="Gene3D" id="1.10.510.10">
    <property type="entry name" value="Transferase(Phosphotransferase) domain 1"/>
    <property type="match status" value="1"/>
</dbReference>
<gene>
    <name evidence="9" type="ORF">D7V93_13510</name>
</gene>
<evidence type="ECO:0000256" key="4">
    <source>
        <dbReference type="ARBA" id="ARBA00022840"/>
    </source>
</evidence>
<organism evidence="9 10">
    <name type="scientific">Corallococcus llansteffanensis</name>
    <dbReference type="NCBI Taxonomy" id="2316731"/>
    <lineage>
        <taxon>Bacteria</taxon>
        <taxon>Pseudomonadati</taxon>
        <taxon>Myxococcota</taxon>
        <taxon>Myxococcia</taxon>
        <taxon>Myxococcales</taxon>
        <taxon>Cystobacterineae</taxon>
        <taxon>Myxococcaceae</taxon>
        <taxon>Corallococcus</taxon>
    </lineage>
</organism>
<name>A0A3A8PZ06_9BACT</name>
<accession>A0A3A8PZ06</accession>